<proteinExistence type="predicted"/>
<name>A0A5J4X2K6_9EUKA</name>
<sequence length="149" mass="16895">MQRRTNYTSKRLPNMDSYQIPNYANIVAQNSLQAVAQPQPTFVNAFCQNIEIDPLDSDLPISILKEVLSNAKTAARALSAGLTGQDMSQNYFYDEELSEEQVVEARQRARAATDLVTRRRPPKHNNPPAQPMLAFDQILEIVEIWFIVC</sequence>
<dbReference type="AlphaFoldDB" id="A0A5J4X2K6"/>
<gene>
    <name evidence="1" type="ORF">EZS28_003559</name>
</gene>
<accession>A0A5J4X2K6</accession>
<comment type="caution">
    <text evidence="1">The sequence shown here is derived from an EMBL/GenBank/DDBJ whole genome shotgun (WGS) entry which is preliminary data.</text>
</comment>
<evidence type="ECO:0000313" key="1">
    <source>
        <dbReference type="EMBL" id="KAA6400915.1"/>
    </source>
</evidence>
<dbReference type="Proteomes" id="UP000324800">
    <property type="component" value="Unassembled WGS sequence"/>
</dbReference>
<organism evidence="1 2">
    <name type="scientific">Streblomastix strix</name>
    <dbReference type="NCBI Taxonomy" id="222440"/>
    <lineage>
        <taxon>Eukaryota</taxon>
        <taxon>Metamonada</taxon>
        <taxon>Preaxostyla</taxon>
        <taxon>Oxymonadida</taxon>
        <taxon>Streblomastigidae</taxon>
        <taxon>Streblomastix</taxon>
    </lineage>
</organism>
<evidence type="ECO:0000313" key="2">
    <source>
        <dbReference type="Proteomes" id="UP000324800"/>
    </source>
</evidence>
<reference evidence="1 2" key="1">
    <citation type="submission" date="2019-03" db="EMBL/GenBank/DDBJ databases">
        <title>Single cell metagenomics reveals metabolic interactions within the superorganism composed of flagellate Streblomastix strix and complex community of Bacteroidetes bacteria on its surface.</title>
        <authorList>
            <person name="Treitli S.C."/>
            <person name="Kolisko M."/>
            <person name="Husnik F."/>
            <person name="Keeling P."/>
            <person name="Hampl V."/>
        </authorList>
    </citation>
    <scope>NUCLEOTIDE SEQUENCE [LARGE SCALE GENOMIC DNA]</scope>
    <source>
        <strain evidence="1">ST1C</strain>
    </source>
</reference>
<protein>
    <submittedName>
        <fullName evidence="1">Uncharacterized protein</fullName>
    </submittedName>
</protein>
<dbReference type="EMBL" id="SNRW01000477">
    <property type="protein sequence ID" value="KAA6400915.1"/>
    <property type="molecule type" value="Genomic_DNA"/>
</dbReference>